<keyword evidence="1" id="KW-0812">Transmembrane</keyword>
<keyword evidence="3" id="KW-1185">Reference proteome</keyword>
<reference evidence="2 3" key="2">
    <citation type="journal article" date="2010" name="J Osaka Dent Univ">
        <title>Isolation and identification of Rothia mucilaginosa from persistent apical periodontitis lesions.</title>
        <authorList>
            <person name="Yamane K."/>
            <person name="Yoshida M."/>
            <person name="Fujihira T."/>
            <person name="Baba T."/>
            <person name="Tsuji N."/>
            <person name="Hayashi H."/>
            <person name="Sugimori C."/>
            <person name="Yamanaka T."/>
            <person name="Mashimo C."/>
            <person name="Nambu T."/>
            <person name="Kawai H."/>
            <person name="Fukushima H."/>
        </authorList>
    </citation>
    <scope>NUCLEOTIDE SEQUENCE [LARGE SCALE GENOMIC DNA]</scope>
    <source>
        <strain evidence="2 3">DY-18</strain>
    </source>
</reference>
<evidence type="ECO:0000256" key="1">
    <source>
        <dbReference type="SAM" id="Phobius"/>
    </source>
</evidence>
<protein>
    <submittedName>
        <fullName evidence="2">Uncharacterized protein</fullName>
    </submittedName>
</protein>
<feature type="transmembrane region" description="Helical" evidence="1">
    <location>
        <begin position="43"/>
        <end position="63"/>
    </location>
</feature>
<keyword evidence="1" id="KW-1133">Transmembrane helix</keyword>
<dbReference type="KEGG" id="rmu:RMDY18_10620"/>
<dbReference type="Proteomes" id="UP000001883">
    <property type="component" value="Chromosome"/>
</dbReference>
<keyword evidence="1" id="KW-0472">Membrane</keyword>
<name>D2NTB8_ROTMD</name>
<dbReference type="AlphaFoldDB" id="D2NTB8"/>
<reference evidence="3" key="1">
    <citation type="submission" date="2009-07" db="EMBL/GenBank/DDBJ databases">
        <title>Complete genome sequence of Rothia mucilaginosa DJ.</title>
        <authorList>
            <person name="Yamane K."/>
            <person name="Nambu T."/>
            <person name="Mashimo C."/>
            <person name="Sugimori C."/>
            <person name="Yamanaka T."/>
            <person name="Leung K."/>
            <person name="Fukushima H."/>
        </authorList>
    </citation>
    <scope>NUCLEOTIDE SEQUENCE [LARGE SCALE GENOMIC DNA]</scope>
    <source>
        <strain evidence="3">DY-18</strain>
    </source>
</reference>
<reference evidence="2 3" key="3">
    <citation type="journal article" date="2010" name="Sequencing">
        <title>Complete Genome Sequence of Rothia mucilaginosa DY-18: A Clinical Isolate with Dense Meshwork-Like Structures from a Persistent Apical Periodontitis Lesion.</title>
        <authorList>
            <person name="Yamane K."/>
            <person name="Nambu T."/>
            <person name="Yamanaka T."/>
            <person name="Mashimo C."/>
            <person name="Sugimori C."/>
            <person name="Leung K.-P."/>
            <person name="Fukushima H."/>
        </authorList>
    </citation>
    <scope>NUCLEOTIDE SEQUENCE [LARGE SCALE GENOMIC DNA]</scope>
    <source>
        <strain evidence="2 3">DY-18</strain>
    </source>
</reference>
<dbReference type="HOGENOM" id="CLU_1694179_0_0_11"/>
<evidence type="ECO:0000313" key="3">
    <source>
        <dbReference type="Proteomes" id="UP000001883"/>
    </source>
</evidence>
<proteinExistence type="predicted"/>
<organism evidence="2 3">
    <name type="scientific">Rothia mucilaginosa (strain DY-18)</name>
    <name type="common">Stomatococcus mucilaginosus</name>
    <dbReference type="NCBI Taxonomy" id="680646"/>
    <lineage>
        <taxon>Bacteria</taxon>
        <taxon>Bacillati</taxon>
        <taxon>Actinomycetota</taxon>
        <taxon>Actinomycetes</taxon>
        <taxon>Micrococcales</taxon>
        <taxon>Micrococcaceae</taxon>
        <taxon>Rothia</taxon>
    </lineage>
</organism>
<gene>
    <name evidence="2" type="ordered locus">RMDY18_10620</name>
</gene>
<accession>D2NTB8</accession>
<evidence type="ECO:0000313" key="2">
    <source>
        <dbReference type="EMBL" id="BAI64894.1"/>
    </source>
</evidence>
<sequence length="155" mass="16872">MLRSLDTTARAARILRVRFDPCLVTPCRGTGQGSVRNVWARRYLVLVLDIVVVFIFFVVDQFVEIVIVFVTVDAQGGDLVVGFEEGIFVGFEGVSDFYVCLIDGGVVLAGSVYDGGQVRLQRVKEAGEFGARINAHAIILLPTRLWCAPGGHTAV</sequence>
<dbReference type="EMBL" id="AP011540">
    <property type="protein sequence ID" value="BAI64894.1"/>
    <property type="molecule type" value="Genomic_DNA"/>
</dbReference>